<sequence length="129" mass="13967">MCTVEHITTHRKTGPAVPPTPSCSPTTECCAMTTRALTPEESASYAARLKVLADPTRLRLLSLIAADGCRSVTAGDLVGELGITQPTVSHHIARLVEAGLLEPVRHGKTQLYRVLPEHFAELRTILQMD</sequence>
<dbReference type="EMBL" id="CP059404">
    <property type="protein sequence ID" value="QNE89401.1"/>
    <property type="molecule type" value="Genomic_DNA"/>
</dbReference>
<feature type="region of interest" description="Disordered" evidence="4">
    <location>
        <begin position="1"/>
        <end position="21"/>
    </location>
</feature>
<dbReference type="InterPro" id="IPR001845">
    <property type="entry name" value="HTH_ArsR_DNA-bd_dom"/>
</dbReference>
<dbReference type="SMART" id="SM00418">
    <property type="entry name" value="HTH_ARSR"/>
    <property type="match status" value="1"/>
</dbReference>
<keyword evidence="7" id="KW-1185">Reference proteome</keyword>
<evidence type="ECO:0000256" key="1">
    <source>
        <dbReference type="ARBA" id="ARBA00023015"/>
    </source>
</evidence>
<dbReference type="KEGG" id="cik:H0194_10275"/>
<gene>
    <name evidence="6" type="ORF">H0194_10275</name>
</gene>
<dbReference type="PROSITE" id="PS50987">
    <property type="entry name" value="HTH_ARSR_2"/>
    <property type="match status" value="1"/>
</dbReference>
<name>A0A7G7CP85_9CORY</name>
<evidence type="ECO:0000256" key="4">
    <source>
        <dbReference type="SAM" id="MobiDB-lite"/>
    </source>
</evidence>
<evidence type="ECO:0000256" key="3">
    <source>
        <dbReference type="ARBA" id="ARBA00023163"/>
    </source>
</evidence>
<evidence type="ECO:0000259" key="5">
    <source>
        <dbReference type="PROSITE" id="PS50987"/>
    </source>
</evidence>
<dbReference type="InterPro" id="IPR036388">
    <property type="entry name" value="WH-like_DNA-bd_sf"/>
</dbReference>
<dbReference type="GO" id="GO:0003677">
    <property type="term" value="F:DNA binding"/>
    <property type="evidence" value="ECO:0007669"/>
    <property type="project" value="UniProtKB-KW"/>
</dbReference>
<dbReference type="InterPro" id="IPR036390">
    <property type="entry name" value="WH_DNA-bd_sf"/>
</dbReference>
<dbReference type="PRINTS" id="PR00778">
    <property type="entry name" value="HTHARSR"/>
</dbReference>
<evidence type="ECO:0000313" key="7">
    <source>
        <dbReference type="Proteomes" id="UP000515743"/>
    </source>
</evidence>
<keyword evidence="3" id="KW-0804">Transcription</keyword>
<accession>A0A7G7CP85</accession>
<feature type="domain" description="HTH arsR-type" evidence="5">
    <location>
        <begin position="37"/>
        <end position="129"/>
    </location>
</feature>
<reference evidence="6 7" key="1">
    <citation type="submission" date="2020-07" db="EMBL/GenBank/DDBJ databases">
        <title>Complete genome and description of Corynebacterium incognita strain Marseille-Q3630 sp. nov.</title>
        <authorList>
            <person name="Boxberger M."/>
        </authorList>
    </citation>
    <scope>NUCLEOTIDE SEQUENCE [LARGE SCALE GENOMIC DNA]</scope>
    <source>
        <strain evidence="6 7">Marseille-Q3630</strain>
    </source>
</reference>
<dbReference type="NCBIfam" id="NF033788">
    <property type="entry name" value="HTH_metalloreg"/>
    <property type="match status" value="1"/>
</dbReference>
<dbReference type="InterPro" id="IPR051081">
    <property type="entry name" value="HTH_MetalResp_TranReg"/>
</dbReference>
<dbReference type="CDD" id="cd00090">
    <property type="entry name" value="HTH_ARSR"/>
    <property type="match status" value="1"/>
</dbReference>
<dbReference type="Pfam" id="PF12840">
    <property type="entry name" value="HTH_20"/>
    <property type="match status" value="1"/>
</dbReference>
<dbReference type="GO" id="GO:0003700">
    <property type="term" value="F:DNA-binding transcription factor activity"/>
    <property type="evidence" value="ECO:0007669"/>
    <property type="project" value="InterPro"/>
</dbReference>
<evidence type="ECO:0000256" key="2">
    <source>
        <dbReference type="ARBA" id="ARBA00023125"/>
    </source>
</evidence>
<dbReference type="InterPro" id="IPR011991">
    <property type="entry name" value="ArsR-like_HTH"/>
</dbReference>
<dbReference type="SUPFAM" id="SSF46785">
    <property type="entry name" value="Winged helix' DNA-binding domain"/>
    <property type="match status" value="1"/>
</dbReference>
<dbReference type="PANTHER" id="PTHR33154">
    <property type="entry name" value="TRANSCRIPTIONAL REGULATOR, ARSR FAMILY"/>
    <property type="match status" value="1"/>
</dbReference>
<protein>
    <submittedName>
        <fullName evidence="6">Winged helix-turn-helix transcriptional regulator</fullName>
    </submittedName>
</protein>
<dbReference type="Proteomes" id="UP000515743">
    <property type="component" value="Chromosome"/>
</dbReference>
<dbReference type="PANTHER" id="PTHR33154:SF18">
    <property type="entry name" value="ARSENICAL RESISTANCE OPERON REPRESSOR"/>
    <property type="match status" value="1"/>
</dbReference>
<dbReference type="AlphaFoldDB" id="A0A7G7CP85"/>
<evidence type="ECO:0000313" key="6">
    <source>
        <dbReference type="EMBL" id="QNE89401.1"/>
    </source>
</evidence>
<organism evidence="6 7">
    <name type="scientific">Corynebacterium incognita</name>
    <dbReference type="NCBI Taxonomy" id="2754725"/>
    <lineage>
        <taxon>Bacteria</taxon>
        <taxon>Bacillati</taxon>
        <taxon>Actinomycetota</taxon>
        <taxon>Actinomycetes</taxon>
        <taxon>Mycobacteriales</taxon>
        <taxon>Corynebacteriaceae</taxon>
        <taxon>Corynebacterium</taxon>
    </lineage>
</organism>
<keyword evidence="1" id="KW-0805">Transcription regulation</keyword>
<proteinExistence type="predicted"/>
<keyword evidence="2" id="KW-0238">DNA-binding</keyword>
<dbReference type="Gene3D" id="1.10.10.10">
    <property type="entry name" value="Winged helix-like DNA-binding domain superfamily/Winged helix DNA-binding domain"/>
    <property type="match status" value="1"/>
</dbReference>